<feature type="binding site" evidence="9">
    <location>
        <position position="179"/>
    </location>
    <ligand>
        <name>Zn(2+)</name>
        <dbReference type="ChEBI" id="CHEBI:29105"/>
    </ligand>
</feature>
<evidence type="ECO:0000256" key="4">
    <source>
        <dbReference type="ARBA" id="ARBA00022679"/>
    </source>
</evidence>
<feature type="compositionally biased region" description="Low complexity" evidence="10">
    <location>
        <begin position="372"/>
        <end position="397"/>
    </location>
</feature>
<comment type="similarity">
    <text evidence="3">Belongs to the sirtuin family. Class I subfamily.</text>
</comment>
<dbReference type="GO" id="GO:0005739">
    <property type="term" value="C:mitochondrion"/>
    <property type="evidence" value="ECO:0007669"/>
    <property type="project" value="UniProtKB-SubCell"/>
</dbReference>
<dbReference type="InterPro" id="IPR050134">
    <property type="entry name" value="NAD-dep_sirtuin_deacylases"/>
</dbReference>
<feature type="binding site" evidence="9">
    <location>
        <position position="152"/>
    </location>
    <ligand>
        <name>Zn(2+)</name>
        <dbReference type="ChEBI" id="CHEBI:29105"/>
    </ligand>
</feature>
<evidence type="ECO:0000256" key="5">
    <source>
        <dbReference type="ARBA" id="ARBA00022723"/>
    </source>
</evidence>
<sequence length="424" mass="45704">MGNEQSAPYEGPTEVLEGRDVRSIVKYMKSKECRKVFVMLGAGVSTAAGIPDFRTPGTGLYSNLERLNLPYPEAVFAINYFAENPLPFYTLARELYPGRFRPTLTHTFVKLLADHALLDTCFTQNIDTLERRAGVPAHRIVEAHGSFADQHCIECKRAFDGAQMKAAIERAEIVRCGECGGLVKPDIVFFGEALPPLFERTVPKLREADLLFVIGTSLTVHPFAALTGLVPAGCPRVLINMERAGDIGGRPDDVVLLGRCDDIVREIAQELGWADELEREWAKTEILVPLEALDREQGAKEKDEERAGVETTVADVPASQSQAAYAEGAPAVSKGQEEEARVEAEVDVLTEKVAQALALSEDAGVEAARTATITPGSQSTTSGPGSEEASEGAAAHSSESDSRPPVGDTRSPEASIAGKEKEKL</sequence>
<evidence type="ECO:0000313" key="12">
    <source>
        <dbReference type="EMBL" id="TBU62224.1"/>
    </source>
</evidence>
<evidence type="ECO:0000256" key="10">
    <source>
        <dbReference type="SAM" id="MobiDB-lite"/>
    </source>
</evidence>
<keyword evidence="13" id="KW-1185">Reference proteome</keyword>
<dbReference type="Gene3D" id="3.40.50.1220">
    <property type="entry name" value="TPP-binding domain"/>
    <property type="match status" value="1"/>
</dbReference>
<evidence type="ECO:0000256" key="7">
    <source>
        <dbReference type="ARBA" id="ARBA00023027"/>
    </source>
</evidence>
<dbReference type="Gene3D" id="3.30.1600.10">
    <property type="entry name" value="SIR2/SIRT2 'Small Domain"/>
    <property type="match status" value="1"/>
</dbReference>
<protein>
    <submittedName>
        <fullName evidence="12">DHS-like NAD/FAD-binding domain-containing protein</fullName>
    </submittedName>
</protein>
<feature type="domain" description="Deacetylase sirtuin-type" evidence="11">
    <location>
        <begin position="14"/>
        <end position="274"/>
    </location>
</feature>
<dbReference type="PANTHER" id="PTHR11085">
    <property type="entry name" value="NAD-DEPENDENT PROTEIN DEACYLASE SIRTUIN-5, MITOCHONDRIAL-RELATED"/>
    <property type="match status" value="1"/>
</dbReference>
<dbReference type="GO" id="GO:0046872">
    <property type="term" value="F:metal ion binding"/>
    <property type="evidence" value="ECO:0007669"/>
    <property type="project" value="UniProtKB-KW"/>
</dbReference>
<evidence type="ECO:0000259" key="11">
    <source>
        <dbReference type="PROSITE" id="PS50305"/>
    </source>
</evidence>
<dbReference type="CDD" id="cd01408">
    <property type="entry name" value="SIRT1"/>
    <property type="match status" value="1"/>
</dbReference>
<dbReference type="PROSITE" id="PS50305">
    <property type="entry name" value="SIRTUIN"/>
    <property type="match status" value="1"/>
</dbReference>
<comment type="cofactor">
    <cofactor evidence="1">
        <name>Zn(2+)</name>
        <dbReference type="ChEBI" id="CHEBI:29105"/>
    </cofactor>
</comment>
<dbReference type="PANTHER" id="PTHR11085:SF6">
    <property type="entry name" value="NAD-DEPENDENT PROTEIN DEACETYLASE SIRTUIN-2"/>
    <property type="match status" value="1"/>
</dbReference>
<dbReference type="GO" id="GO:0005634">
    <property type="term" value="C:nucleus"/>
    <property type="evidence" value="ECO:0007669"/>
    <property type="project" value="TreeGrafter"/>
</dbReference>
<dbReference type="InterPro" id="IPR003000">
    <property type="entry name" value="Sirtuin"/>
</dbReference>
<name>A0A4Q9Q6I7_9APHY</name>
<dbReference type="EMBL" id="ML145094">
    <property type="protein sequence ID" value="TBU62224.1"/>
    <property type="molecule type" value="Genomic_DNA"/>
</dbReference>
<evidence type="ECO:0000313" key="13">
    <source>
        <dbReference type="Proteomes" id="UP000292082"/>
    </source>
</evidence>
<dbReference type="GO" id="GO:0070403">
    <property type="term" value="F:NAD+ binding"/>
    <property type="evidence" value="ECO:0007669"/>
    <property type="project" value="InterPro"/>
</dbReference>
<dbReference type="Pfam" id="PF02146">
    <property type="entry name" value="SIR2"/>
    <property type="match status" value="1"/>
</dbReference>
<feature type="region of interest" description="Disordered" evidence="10">
    <location>
        <begin position="361"/>
        <end position="424"/>
    </location>
</feature>
<feature type="active site" description="Proton acceptor" evidence="9">
    <location>
        <position position="144"/>
    </location>
</feature>
<dbReference type="InterPro" id="IPR026590">
    <property type="entry name" value="Ssirtuin_cat_dom"/>
</dbReference>
<feature type="region of interest" description="Disordered" evidence="10">
    <location>
        <begin position="296"/>
        <end position="338"/>
    </location>
</feature>
<dbReference type="STRING" id="114155.A0A4Q9Q6I7"/>
<accession>A0A4Q9Q6I7</accession>
<feature type="compositionally biased region" description="Basic and acidic residues" evidence="10">
    <location>
        <begin position="296"/>
        <end position="308"/>
    </location>
</feature>
<dbReference type="AlphaFoldDB" id="A0A4Q9Q6I7"/>
<reference evidence="12 13" key="1">
    <citation type="submission" date="2019-01" db="EMBL/GenBank/DDBJ databases">
        <title>Draft genome sequences of three monokaryotic isolates of the white-rot basidiomycete fungus Dichomitus squalens.</title>
        <authorList>
            <consortium name="DOE Joint Genome Institute"/>
            <person name="Lopez S.C."/>
            <person name="Andreopoulos B."/>
            <person name="Pangilinan J."/>
            <person name="Lipzen A."/>
            <person name="Riley R."/>
            <person name="Ahrendt S."/>
            <person name="Ng V."/>
            <person name="Barry K."/>
            <person name="Daum C."/>
            <person name="Grigoriev I.V."/>
            <person name="Hilden K.S."/>
            <person name="Makela M.R."/>
            <person name="de Vries R.P."/>
        </authorList>
    </citation>
    <scope>NUCLEOTIDE SEQUENCE [LARGE SCALE GENOMIC DNA]</scope>
    <source>
        <strain evidence="12 13">CBS 464.89</strain>
    </source>
</reference>
<gene>
    <name evidence="12" type="ORF">BD310DRAFT_871622</name>
</gene>
<keyword evidence="6 9" id="KW-0862">Zinc</keyword>
<evidence type="ECO:0000256" key="2">
    <source>
        <dbReference type="ARBA" id="ARBA00004173"/>
    </source>
</evidence>
<evidence type="ECO:0000256" key="8">
    <source>
        <dbReference type="ARBA" id="ARBA00023128"/>
    </source>
</evidence>
<evidence type="ECO:0000256" key="9">
    <source>
        <dbReference type="PROSITE-ProRule" id="PRU00236"/>
    </source>
</evidence>
<dbReference type="InterPro" id="IPR026591">
    <property type="entry name" value="Sirtuin_cat_small_dom_sf"/>
</dbReference>
<proteinExistence type="inferred from homology"/>
<keyword evidence="8" id="KW-0496">Mitochondrion</keyword>
<evidence type="ECO:0000256" key="1">
    <source>
        <dbReference type="ARBA" id="ARBA00001947"/>
    </source>
</evidence>
<evidence type="ECO:0000256" key="3">
    <source>
        <dbReference type="ARBA" id="ARBA00006924"/>
    </source>
</evidence>
<dbReference type="InterPro" id="IPR029035">
    <property type="entry name" value="DHS-like_NAD/FAD-binding_dom"/>
</dbReference>
<feature type="binding site" evidence="9">
    <location>
        <position position="176"/>
    </location>
    <ligand>
        <name>Zn(2+)</name>
        <dbReference type="ChEBI" id="CHEBI:29105"/>
    </ligand>
</feature>
<keyword evidence="4" id="KW-0808">Transferase</keyword>
<dbReference type="Proteomes" id="UP000292082">
    <property type="component" value="Unassembled WGS sequence"/>
</dbReference>
<dbReference type="SUPFAM" id="SSF52467">
    <property type="entry name" value="DHS-like NAD/FAD-binding domain"/>
    <property type="match status" value="1"/>
</dbReference>
<dbReference type="GO" id="GO:0017136">
    <property type="term" value="F:histone deacetylase activity, NAD-dependent"/>
    <property type="evidence" value="ECO:0007669"/>
    <property type="project" value="TreeGrafter"/>
</dbReference>
<keyword evidence="7" id="KW-0520">NAD</keyword>
<feature type="binding site" evidence="9">
    <location>
        <position position="155"/>
    </location>
    <ligand>
        <name>Zn(2+)</name>
        <dbReference type="ChEBI" id="CHEBI:29105"/>
    </ligand>
</feature>
<keyword evidence="5 9" id="KW-0479">Metal-binding</keyword>
<organism evidence="12 13">
    <name type="scientific">Dichomitus squalens</name>
    <dbReference type="NCBI Taxonomy" id="114155"/>
    <lineage>
        <taxon>Eukaryota</taxon>
        <taxon>Fungi</taxon>
        <taxon>Dikarya</taxon>
        <taxon>Basidiomycota</taxon>
        <taxon>Agaricomycotina</taxon>
        <taxon>Agaricomycetes</taxon>
        <taxon>Polyporales</taxon>
        <taxon>Polyporaceae</taxon>
        <taxon>Dichomitus</taxon>
    </lineage>
</organism>
<comment type="subcellular location">
    <subcellularLocation>
        <location evidence="2">Mitochondrion</location>
    </subcellularLocation>
</comment>
<evidence type="ECO:0000256" key="6">
    <source>
        <dbReference type="ARBA" id="ARBA00022833"/>
    </source>
</evidence>